<evidence type="ECO:0000313" key="3">
    <source>
        <dbReference type="EMBL" id="MEV0709190.1"/>
    </source>
</evidence>
<keyword evidence="4" id="KW-1185">Reference proteome</keyword>
<reference evidence="3 4" key="1">
    <citation type="submission" date="2024-06" db="EMBL/GenBank/DDBJ databases">
        <title>The Natural Products Discovery Center: Release of the First 8490 Sequenced Strains for Exploring Actinobacteria Biosynthetic Diversity.</title>
        <authorList>
            <person name="Kalkreuter E."/>
            <person name="Kautsar S.A."/>
            <person name="Yang D."/>
            <person name="Bader C.D."/>
            <person name="Teijaro C.N."/>
            <person name="Fluegel L."/>
            <person name="Davis C.M."/>
            <person name="Simpson J.R."/>
            <person name="Lauterbach L."/>
            <person name="Steele A.D."/>
            <person name="Gui C."/>
            <person name="Meng S."/>
            <person name="Li G."/>
            <person name="Viehrig K."/>
            <person name="Ye F."/>
            <person name="Su P."/>
            <person name="Kiefer A.F."/>
            <person name="Nichols A."/>
            <person name="Cepeda A.J."/>
            <person name="Yan W."/>
            <person name="Fan B."/>
            <person name="Jiang Y."/>
            <person name="Adhikari A."/>
            <person name="Zheng C.-J."/>
            <person name="Schuster L."/>
            <person name="Cowan T.M."/>
            <person name="Smanski M.J."/>
            <person name="Chevrette M.G."/>
            <person name="De Carvalho L.P.S."/>
            <person name="Shen B."/>
        </authorList>
    </citation>
    <scope>NUCLEOTIDE SEQUENCE [LARGE SCALE GENOMIC DNA]</scope>
    <source>
        <strain evidence="3 4">NPDC050403</strain>
    </source>
</reference>
<dbReference type="Proteomes" id="UP001551695">
    <property type="component" value="Unassembled WGS sequence"/>
</dbReference>
<proteinExistence type="predicted"/>
<comment type="caution">
    <text evidence="3">The sequence shown here is derived from an EMBL/GenBank/DDBJ whole genome shotgun (WGS) entry which is preliminary data.</text>
</comment>
<feature type="transmembrane region" description="Helical" evidence="2">
    <location>
        <begin position="12"/>
        <end position="33"/>
    </location>
</feature>
<feature type="region of interest" description="Disordered" evidence="1">
    <location>
        <begin position="72"/>
        <end position="94"/>
    </location>
</feature>
<dbReference type="Pfam" id="PF14030">
    <property type="entry name" value="DUF4245"/>
    <property type="match status" value="1"/>
</dbReference>
<name>A0ABV3FV96_9NOCA</name>
<keyword evidence="2" id="KW-0472">Membrane</keyword>
<accession>A0ABV3FV96</accession>
<evidence type="ECO:0000313" key="4">
    <source>
        <dbReference type="Proteomes" id="UP001551695"/>
    </source>
</evidence>
<dbReference type="InterPro" id="IPR025339">
    <property type="entry name" value="DUF4245"/>
</dbReference>
<dbReference type="EMBL" id="JBFAKC010000006">
    <property type="protein sequence ID" value="MEV0709190.1"/>
    <property type="molecule type" value="Genomic_DNA"/>
</dbReference>
<dbReference type="RefSeq" id="WP_109527907.1">
    <property type="nucleotide sequence ID" value="NZ_JBEXKW010000001.1"/>
</dbReference>
<protein>
    <submittedName>
        <fullName evidence="3">DUF4245 domain-containing protein</fullName>
    </submittedName>
</protein>
<gene>
    <name evidence="3" type="ORF">AB0I48_16645</name>
</gene>
<evidence type="ECO:0000256" key="2">
    <source>
        <dbReference type="SAM" id="Phobius"/>
    </source>
</evidence>
<sequence length="188" mass="20023">MSYQKPRILHDYKDLFFSLIPLVLIAVVFAGLASQCSFSATGPTEGKIPHFDVQAALNSDARTLPFPIRNPAVPADWTPNSGSRDTITGPDGGPVSTVGYITPSGTYMQLTQSSASDEVLARSILGSRFANGTQQIGNQKWTVFAEPTEETAWIADFGQSRVLIKGAGDTSAFTTLAQAVTAAPQLSR</sequence>
<evidence type="ECO:0000256" key="1">
    <source>
        <dbReference type="SAM" id="MobiDB-lite"/>
    </source>
</evidence>
<organism evidence="3 4">
    <name type="scientific">Nocardia aurea</name>
    <dbReference type="NCBI Taxonomy" id="2144174"/>
    <lineage>
        <taxon>Bacteria</taxon>
        <taxon>Bacillati</taxon>
        <taxon>Actinomycetota</taxon>
        <taxon>Actinomycetes</taxon>
        <taxon>Mycobacteriales</taxon>
        <taxon>Nocardiaceae</taxon>
        <taxon>Nocardia</taxon>
    </lineage>
</organism>
<keyword evidence="2" id="KW-1133">Transmembrane helix</keyword>
<keyword evidence="2" id="KW-0812">Transmembrane</keyword>